<dbReference type="InterPro" id="IPR015943">
    <property type="entry name" value="WD40/YVTN_repeat-like_dom_sf"/>
</dbReference>
<dbReference type="EMBL" id="LR724326">
    <property type="protein sequence ID" value="VWO94906.1"/>
    <property type="molecule type" value="Genomic_DNA"/>
</dbReference>
<dbReference type="InterPro" id="IPR001680">
    <property type="entry name" value="WD40_rpt"/>
</dbReference>
<gene>
    <name evidence="2" type="primary">G4MUR7</name>
</gene>
<dbReference type="AlphaFoldDB" id="A0A5K1JTC1"/>
<dbReference type="InterPro" id="IPR011047">
    <property type="entry name" value="Quinoprotein_ADH-like_sf"/>
</dbReference>
<accession>A0A5K1JTC1</accession>
<feature type="repeat" description="WD" evidence="1">
    <location>
        <begin position="59"/>
        <end position="100"/>
    </location>
</feature>
<name>A0A5K1JTC1_9APHY</name>
<dbReference type="PROSITE" id="PS50082">
    <property type="entry name" value="WD_REPEATS_2"/>
    <property type="match status" value="1"/>
</dbReference>
<evidence type="ECO:0000256" key="1">
    <source>
        <dbReference type="PROSITE-ProRule" id="PRU00221"/>
    </source>
</evidence>
<dbReference type="SUPFAM" id="SSF50998">
    <property type="entry name" value="Quinoprotein alcohol dehydrogenase-like"/>
    <property type="match status" value="1"/>
</dbReference>
<keyword evidence="1" id="KW-0853">WD repeat</keyword>
<reference evidence="2" key="1">
    <citation type="submission" date="2019-10" db="EMBL/GenBank/DDBJ databases">
        <authorList>
            <person name="Nor Muhammad N."/>
        </authorList>
    </citation>
    <scope>NUCLEOTIDE SEQUENCE</scope>
</reference>
<dbReference type="SMART" id="SM00320">
    <property type="entry name" value="WD40"/>
    <property type="match status" value="1"/>
</dbReference>
<dbReference type="Gene3D" id="2.130.10.10">
    <property type="entry name" value="YVTN repeat-like/Quinoprotein amine dehydrogenase"/>
    <property type="match status" value="1"/>
</dbReference>
<proteinExistence type="predicted"/>
<sequence length="155" mass="17061">MKEQCLRLEQALADLRLKQYLVSLLLPSQWARNDNILKKCLGECSSVLHDKGMLTIVINGGEWNAVVAIVASPDAKWIASGSKDGSVILWDAQHPDCVADRFQGFADSSRSLSFSPDSSRIVFPADDPTMAFHVRQLHAQGGSTLLSALRTYYPD</sequence>
<dbReference type="PROSITE" id="PS50294">
    <property type="entry name" value="WD_REPEATS_REGION"/>
    <property type="match status" value="1"/>
</dbReference>
<dbReference type="Pfam" id="PF00400">
    <property type="entry name" value="WD40"/>
    <property type="match status" value="1"/>
</dbReference>
<protein>
    <submittedName>
        <fullName evidence="2">Transcriptional repressor rco-1</fullName>
    </submittedName>
</protein>
<evidence type="ECO:0000313" key="2">
    <source>
        <dbReference type="EMBL" id="VWO94906.1"/>
    </source>
</evidence>
<organism evidence="2">
    <name type="scientific">Ganoderma boninense</name>
    <dbReference type="NCBI Taxonomy" id="34458"/>
    <lineage>
        <taxon>Eukaryota</taxon>
        <taxon>Fungi</taxon>
        <taxon>Dikarya</taxon>
        <taxon>Basidiomycota</taxon>
        <taxon>Agaricomycotina</taxon>
        <taxon>Agaricomycetes</taxon>
        <taxon>Polyporales</taxon>
        <taxon>Polyporaceae</taxon>
        <taxon>Ganoderma</taxon>
    </lineage>
</organism>